<keyword evidence="1" id="KW-0472">Membrane</keyword>
<dbReference type="EMBL" id="JBFZPZ010000002">
    <property type="protein sequence ID" value="MEX9251776.1"/>
    <property type="molecule type" value="Genomic_DNA"/>
</dbReference>
<name>A0ABV4A3C1_9ENTR</name>
<feature type="transmembrane region" description="Helical" evidence="1">
    <location>
        <begin position="12"/>
        <end position="33"/>
    </location>
</feature>
<keyword evidence="1" id="KW-0812">Transmembrane</keyword>
<sequence length="130" mass="15389">MVFNKVKLIYKRYVLVYIILVFISLTYFNQYYYVYSNLIAVSWGDGPYGKAMYGVYVYKGAEKKGKVQIKVRVYIGRQDFYFISYYRDFGVVGTVEKNNFDAWRDITWNPEGVAIGKDYFISKEVLGKHR</sequence>
<organism evidence="2 3">
    <name type="scientific">Pseudenterobacter timonensis</name>
    <dbReference type="NCBI Taxonomy" id="1755099"/>
    <lineage>
        <taxon>Bacteria</taxon>
        <taxon>Pseudomonadati</taxon>
        <taxon>Pseudomonadota</taxon>
        <taxon>Gammaproteobacteria</taxon>
        <taxon>Enterobacterales</taxon>
        <taxon>Enterobacteriaceae</taxon>
        <taxon>Pseudenterobacter</taxon>
    </lineage>
</organism>
<evidence type="ECO:0000256" key="1">
    <source>
        <dbReference type="SAM" id="Phobius"/>
    </source>
</evidence>
<dbReference type="RefSeq" id="WP_369496983.1">
    <property type="nucleotide sequence ID" value="NZ_JBFZPZ010000002.1"/>
</dbReference>
<reference evidence="2 3" key="1">
    <citation type="submission" date="2024-03" db="EMBL/GenBank/DDBJ databases">
        <title>Role of Flies in the Dissemination of Carbapenem-Resistant Enterobacteriaceae (CRE): An Epidemiological and Genomic Study in China.</title>
        <authorList>
            <person name="Chen K."/>
            <person name="Zhang R."/>
            <person name="Chen S."/>
        </authorList>
    </citation>
    <scope>NUCLEOTIDE SEQUENCE [LARGE SCALE GENOMIC DNA]</scope>
    <source>
        <strain evidence="3">fly-313</strain>
    </source>
</reference>
<protein>
    <submittedName>
        <fullName evidence="2">Uncharacterized protein</fullName>
    </submittedName>
</protein>
<gene>
    <name evidence="2" type="ORF">AB7Z85_04495</name>
</gene>
<accession>A0ABV4A3C1</accession>
<evidence type="ECO:0000313" key="2">
    <source>
        <dbReference type="EMBL" id="MEX9251776.1"/>
    </source>
</evidence>
<dbReference type="Proteomes" id="UP001561463">
    <property type="component" value="Unassembled WGS sequence"/>
</dbReference>
<keyword evidence="3" id="KW-1185">Reference proteome</keyword>
<keyword evidence="1" id="KW-1133">Transmembrane helix</keyword>
<evidence type="ECO:0000313" key="3">
    <source>
        <dbReference type="Proteomes" id="UP001561463"/>
    </source>
</evidence>
<comment type="caution">
    <text evidence="2">The sequence shown here is derived from an EMBL/GenBank/DDBJ whole genome shotgun (WGS) entry which is preliminary data.</text>
</comment>
<proteinExistence type="predicted"/>